<sequence length="151" mass="17422">MVCCPPEPIINIVTRRFSLAPRMKSKDEKRHKPETQGYQKKNIISGPYTIQGKTCTFEQRRFPREGQPGVEKLRYSQGWRYFADSSMSNELVKREQWRVVCLQKRHNYARCTAGHVAECTNPCRSPTVSEVLQPGRGHQTWTFAPSEPPAL</sequence>
<evidence type="ECO:0000313" key="1">
    <source>
        <dbReference type="EMBL" id="TFK50124.1"/>
    </source>
</evidence>
<organism evidence="1 2">
    <name type="scientific">Heliocybe sulcata</name>
    <dbReference type="NCBI Taxonomy" id="5364"/>
    <lineage>
        <taxon>Eukaryota</taxon>
        <taxon>Fungi</taxon>
        <taxon>Dikarya</taxon>
        <taxon>Basidiomycota</taxon>
        <taxon>Agaricomycotina</taxon>
        <taxon>Agaricomycetes</taxon>
        <taxon>Gloeophyllales</taxon>
        <taxon>Gloeophyllaceae</taxon>
        <taxon>Heliocybe</taxon>
    </lineage>
</organism>
<proteinExistence type="predicted"/>
<dbReference type="EMBL" id="ML213514">
    <property type="protein sequence ID" value="TFK50124.1"/>
    <property type="molecule type" value="Genomic_DNA"/>
</dbReference>
<gene>
    <name evidence="1" type="ORF">OE88DRAFT_326689</name>
</gene>
<dbReference type="AlphaFoldDB" id="A0A5C3MXU3"/>
<name>A0A5C3MXU3_9AGAM</name>
<reference evidence="1 2" key="1">
    <citation type="journal article" date="2019" name="Nat. Ecol. Evol.">
        <title>Megaphylogeny resolves global patterns of mushroom evolution.</title>
        <authorList>
            <person name="Varga T."/>
            <person name="Krizsan K."/>
            <person name="Foldi C."/>
            <person name="Dima B."/>
            <person name="Sanchez-Garcia M."/>
            <person name="Sanchez-Ramirez S."/>
            <person name="Szollosi G.J."/>
            <person name="Szarkandi J.G."/>
            <person name="Papp V."/>
            <person name="Albert L."/>
            <person name="Andreopoulos W."/>
            <person name="Angelini C."/>
            <person name="Antonin V."/>
            <person name="Barry K.W."/>
            <person name="Bougher N.L."/>
            <person name="Buchanan P."/>
            <person name="Buyck B."/>
            <person name="Bense V."/>
            <person name="Catcheside P."/>
            <person name="Chovatia M."/>
            <person name="Cooper J."/>
            <person name="Damon W."/>
            <person name="Desjardin D."/>
            <person name="Finy P."/>
            <person name="Geml J."/>
            <person name="Haridas S."/>
            <person name="Hughes K."/>
            <person name="Justo A."/>
            <person name="Karasinski D."/>
            <person name="Kautmanova I."/>
            <person name="Kiss B."/>
            <person name="Kocsube S."/>
            <person name="Kotiranta H."/>
            <person name="LaButti K.M."/>
            <person name="Lechner B.E."/>
            <person name="Liimatainen K."/>
            <person name="Lipzen A."/>
            <person name="Lukacs Z."/>
            <person name="Mihaltcheva S."/>
            <person name="Morgado L.N."/>
            <person name="Niskanen T."/>
            <person name="Noordeloos M.E."/>
            <person name="Ohm R.A."/>
            <person name="Ortiz-Santana B."/>
            <person name="Ovrebo C."/>
            <person name="Racz N."/>
            <person name="Riley R."/>
            <person name="Savchenko A."/>
            <person name="Shiryaev A."/>
            <person name="Soop K."/>
            <person name="Spirin V."/>
            <person name="Szebenyi C."/>
            <person name="Tomsovsky M."/>
            <person name="Tulloss R.E."/>
            <person name="Uehling J."/>
            <person name="Grigoriev I.V."/>
            <person name="Vagvolgyi C."/>
            <person name="Papp T."/>
            <person name="Martin F.M."/>
            <person name="Miettinen O."/>
            <person name="Hibbett D.S."/>
            <person name="Nagy L.G."/>
        </authorList>
    </citation>
    <scope>NUCLEOTIDE SEQUENCE [LARGE SCALE GENOMIC DNA]</scope>
    <source>
        <strain evidence="1 2">OMC1185</strain>
    </source>
</reference>
<keyword evidence="2" id="KW-1185">Reference proteome</keyword>
<accession>A0A5C3MXU3</accession>
<protein>
    <submittedName>
        <fullName evidence="1">Uncharacterized protein</fullName>
    </submittedName>
</protein>
<evidence type="ECO:0000313" key="2">
    <source>
        <dbReference type="Proteomes" id="UP000305948"/>
    </source>
</evidence>
<dbReference type="Proteomes" id="UP000305948">
    <property type="component" value="Unassembled WGS sequence"/>
</dbReference>